<dbReference type="PANTHER" id="PTHR45138:SF9">
    <property type="entry name" value="DIGUANYLATE CYCLASE DGCM-RELATED"/>
    <property type="match status" value="1"/>
</dbReference>
<comment type="catalytic activity">
    <reaction evidence="3">
        <text>2 GTP = 3',3'-c-di-GMP + 2 diphosphate</text>
        <dbReference type="Rhea" id="RHEA:24898"/>
        <dbReference type="ChEBI" id="CHEBI:33019"/>
        <dbReference type="ChEBI" id="CHEBI:37565"/>
        <dbReference type="ChEBI" id="CHEBI:58805"/>
        <dbReference type="EC" id="2.7.7.65"/>
    </reaction>
</comment>
<gene>
    <name evidence="6" type="ORF">CCR82_14670</name>
</gene>
<dbReference type="Gene3D" id="3.30.70.270">
    <property type="match status" value="1"/>
</dbReference>
<dbReference type="Gene3D" id="3.40.190.10">
    <property type="entry name" value="Periplasmic binding protein-like II"/>
    <property type="match status" value="4"/>
</dbReference>
<dbReference type="CDD" id="cd01949">
    <property type="entry name" value="GGDEF"/>
    <property type="match status" value="1"/>
</dbReference>
<organism evidence="6 7">
    <name type="scientific">Halochromatium salexigens</name>
    <name type="common">Chromatium salexigens</name>
    <dbReference type="NCBI Taxonomy" id="49447"/>
    <lineage>
        <taxon>Bacteria</taxon>
        <taxon>Pseudomonadati</taxon>
        <taxon>Pseudomonadota</taxon>
        <taxon>Gammaproteobacteria</taxon>
        <taxon>Chromatiales</taxon>
        <taxon>Chromatiaceae</taxon>
        <taxon>Halochromatium</taxon>
    </lineage>
</organism>
<keyword evidence="7" id="KW-1185">Reference proteome</keyword>
<dbReference type="EMBL" id="NHSF01000069">
    <property type="protein sequence ID" value="MBK5931731.1"/>
    <property type="molecule type" value="Genomic_DNA"/>
</dbReference>
<dbReference type="NCBIfam" id="TIGR00254">
    <property type="entry name" value="GGDEF"/>
    <property type="match status" value="1"/>
</dbReference>
<dbReference type="SUPFAM" id="SSF53850">
    <property type="entry name" value="Periplasmic binding protein-like II"/>
    <property type="match status" value="2"/>
</dbReference>
<evidence type="ECO:0000313" key="7">
    <source>
        <dbReference type="Proteomes" id="UP001296967"/>
    </source>
</evidence>
<dbReference type="InterPro" id="IPR001638">
    <property type="entry name" value="Solute-binding_3/MltF_N"/>
</dbReference>
<dbReference type="PROSITE" id="PS50887">
    <property type="entry name" value="GGDEF"/>
    <property type="match status" value="1"/>
</dbReference>
<evidence type="ECO:0000259" key="5">
    <source>
        <dbReference type="PROSITE" id="PS50887"/>
    </source>
</evidence>
<comment type="cofactor">
    <cofactor evidence="1">
        <name>Mg(2+)</name>
        <dbReference type="ChEBI" id="CHEBI:18420"/>
    </cofactor>
</comment>
<dbReference type="AlphaFoldDB" id="A0AAJ0UI35"/>
<evidence type="ECO:0000256" key="2">
    <source>
        <dbReference type="ARBA" id="ARBA00012528"/>
    </source>
</evidence>
<sequence length="725" mass="80590">MHMQCRFRRSPYLIAVAALLCAALMPAPQLLWADSAEPDTKVVLTDAEQAFLRQHPRILLGSDETWEPYVIAAADGSIRGYDADILERVNALTGANFELVLGCWSDMLAAARERRIDGLSSSVVHEERRDFLNFSSPYISLRKMLLVASGNPANIRSARDLAGKTLAVQRGNLADEKLARGVAGAELILLDDVADAILAVDRGEADATFGNSATLLAASRIGLPTLEVATNLGETLDEVFSVRNDWPEALSILNKGLAAIPPQERVAIHRRWFFNWGGDPKQLVALNPEERSHLLDQQPLRLCVDPQWMPYEHLDDDGHYRGMIADIHHALAKRLDIRLEILPTATWAESLQAAREGRCDLLSAAVETPERLSFLSFTPAFLDVPLVVATGQEQPFIDSILDASDKTFAVIRHHALEEIFRRRYPGIQLIEVENPRTGLEAVREGRVFGFIDTSVTIGYAMRKYQFTDVKIAGKLEERYALTVGVRGDDPLLLSIYSKAVESLSAQEVDQAVSRWTSVETVKELDRPLLFKIVGALGVIGLLLFYRDRLMSGYNRRLQEANRQLEVLSTTDQLTGVANRHKFVDIMTQEIVRAERYKSALSLIIADVDHFKTVNDNLGHDAGDRVLIAFAQLFVNKSRSCDLVVRWGGEEFLLLCPQTDLESATQLAELLRQRVAESDLGIGRPITASFGVAQYRASEDINNLITRADSALYRAKAQGRDRVCTA</sequence>
<dbReference type="EC" id="2.7.7.65" evidence="2"/>
<reference evidence="6" key="2">
    <citation type="journal article" date="2020" name="Microorganisms">
        <title>Osmotic Adaptation and Compatible Solute Biosynthesis of Phototrophic Bacteria as Revealed from Genome Analyses.</title>
        <authorList>
            <person name="Imhoff J.F."/>
            <person name="Rahn T."/>
            <person name="Kunzel S."/>
            <person name="Keller A."/>
            <person name="Neulinger S.C."/>
        </authorList>
    </citation>
    <scope>NUCLEOTIDE SEQUENCE</scope>
    <source>
        <strain evidence="6">DSM 4395</strain>
    </source>
</reference>
<name>A0AAJ0UI35_HALSE</name>
<protein>
    <recommendedName>
        <fullName evidence="2">diguanylate cyclase</fullName>
        <ecNumber evidence="2">2.7.7.65</ecNumber>
    </recommendedName>
</protein>
<feature type="signal peptide" evidence="4">
    <location>
        <begin position="1"/>
        <end position="33"/>
    </location>
</feature>
<dbReference type="Pfam" id="PF00497">
    <property type="entry name" value="SBP_bac_3"/>
    <property type="match status" value="2"/>
</dbReference>
<proteinExistence type="predicted"/>
<dbReference type="SMART" id="SM00062">
    <property type="entry name" value="PBPb"/>
    <property type="match status" value="2"/>
</dbReference>
<comment type="caution">
    <text evidence="6">The sequence shown here is derived from an EMBL/GenBank/DDBJ whole genome shotgun (WGS) entry which is preliminary data.</text>
</comment>
<reference evidence="6" key="1">
    <citation type="submission" date="2017-05" db="EMBL/GenBank/DDBJ databases">
        <authorList>
            <person name="Imhoff J.F."/>
            <person name="Rahn T."/>
            <person name="Kuenzel S."/>
            <person name="Neulinger S.C."/>
        </authorList>
    </citation>
    <scope>NUCLEOTIDE SEQUENCE</scope>
    <source>
        <strain evidence="6">DSM 4395</strain>
    </source>
</reference>
<dbReference type="CDD" id="cd13708">
    <property type="entry name" value="PBP2_BvgS_like_1"/>
    <property type="match status" value="1"/>
</dbReference>
<dbReference type="SUPFAM" id="SSF55073">
    <property type="entry name" value="Nucleotide cyclase"/>
    <property type="match status" value="1"/>
</dbReference>
<dbReference type="CDD" id="cd01007">
    <property type="entry name" value="PBP2_BvgS_HisK_like"/>
    <property type="match status" value="1"/>
</dbReference>
<feature type="domain" description="GGDEF" evidence="5">
    <location>
        <begin position="598"/>
        <end position="725"/>
    </location>
</feature>
<dbReference type="PANTHER" id="PTHR45138">
    <property type="entry name" value="REGULATORY COMPONENTS OF SENSORY TRANSDUCTION SYSTEM"/>
    <property type="match status" value="1"/>
</dbReference>
<evidence type="ECO:0000313" key="6">
    <source>
        <dbReference type="EMBL" id="MBK5931731.1"/>
    </source>
</evidence>
<dbReference type="InterPro" id="IPR000160">
    <property type="entry name" value="GGDEF_dom"/>
</dbReference>
<accession>A0AAJ0UI35</accession>
<feature type="chain" id="PRO_5042523674" description="diguanylate cyclase" evidence="4">
    <location>
        <begin position="34"/>
        <end position="725"/>
    </location>
</feature>
<keyword evidence="4" id="KW-0732">Signal</keyword>
<dbReference type="FunFam" id="3.30.70.270:FF:000001">
    <property type="entry name" value="Diguanylate cyclase domain protein"/>
    <property type="match status" value="1"/>
</dbReference>
<dbReference type="InterPro" id="IPR029787">
    <property type="entry name" value="Nucleotide_cyclase"/>
</dbReference>
<dbReference type="InterPro" id="IPR050469">
    <property type="entry name" value="Diguanylate_Cyclase"/>
</dbReference>
<dbReference type="Pfam" id="PF00990">
    <property type="entry name" value="GGDEF"/>
    <property type="match status" value="1"/>
</dbReference>
<dbReference type="SMART" id="SM00267">
    <property type="entry name" value="GGDEF"/>
    <property type="match status" value="1"/>
</dbReference>
<dbReference type="Proteomes" id="UP001296967">
    <property type="component" value="Unassembled WGS sequence"/>
</dbReference>
<dbReference type="InterPro" id="IPR043128">
    <property type="entry name" value="Rev_trsase/Diguanyl_cyclase"/>
</dbReference>
<evidence type="ECO:0000256" key="3">
    <source>
        <dbReference type="ARBA" id="ARBA00034247"/>
    </source>
</evidence>
<evidence type="ECO:0000256" key="4">
    <source>
        <dbReference type="SAM" id="SignalP"/>
    </source>
</evidence>
<dbReference type="GO" id="GO:0052621">
    <property type="term" value="F:diguanylate cyclase activity"/>
    <property type="evidence" value="ECO:0007669"/>
    <property type="project" value="UniProtKB-EC"/>
</dbReference>
<evidence type="ECO:0000256" key="1">
    <source>
        <dbReference type="ARBA" id="ARBA00001946"/>
    </source>
</evidence>